<protein>
    <submittedName>
        <fullName evidence="1">Uncharacterized protein</fullName>
    </submittedName>
</protein>
<name>A0ABV6CBR5_9GAMM</name>
<organism evidence="1 2">
    <name type="scientific">Thorsellia kenyensis</name>
    <dbReference type="NCBI Taxonomy" id="1549888"/>
    <lineage>
        <taxon>Bacteria</taxon>
        <taxon>Pseudomonadati</taxon>
        <taxon>Pseudomonadota</taxon>
        <taxon>Gammaproteobacteria</taxon>
        <taxon>Enterobacterales</taxon>
        <taxon>Thorselliaceae</taxon>
        <taxon>Thorsellia</taxon>
    </lineage>
</organism>
<dbReference type="Proteomes" id="UP001589758">
    <property type="component" value="Unassembled WGS sequence"/>
</dbReference>
<dbReference type="EMBL" id="JBHLXE010000027">
    <property type="protein sequence ID" value="MFC0178976.1"/>
    <property type="molecule type" value="Genomic_DNA"/>
</dbReference>
<gene>
    <name evidence="1" type="ORF">ACFFIT_02515</name>
</gene>
<proteinExistence type="predicted"/>
<comment type="caution">
    <text evidence="1">The sequence shown here is derived from an EMBL/GenBank/DDBJ whole genome shotgun (WGS) entry which is preliminary data.</text>
</comment>
<evidence type="ECO:0000313" key="1">
    <source>
        <dbReference type="EMBL" id="MFC0178976.1"/>
    </source>
</evidence>
<reference evidence="1 2" key="1">
    <citation type="submission" date="2024-09" db="EMBL/GenBank/DDBJ databases">
        <authorList>
            <person name="Sun Q."/>
            <person name="Mori K."/>
        </authorList>
    </citation>
    <scope>NUCLEOTIDE SEQUENCE [LARGE SCALE GENOMIC DNA]</scope>
    <source>
        <strain evidence="1 2">CCM 8545</strain>
    </source>
</reference>
<keyword evidence="2" id="KW-1185">Reference proteome</keyword>
<dbReference type="RefSeq" id="WP_385876073.1">
    <property type="nucleotide sequence ID" value="NZ_JBHLXE010000027.1"/>
</dbReference>
<evidence type="ECO:0000313" key="2">
    <source>
        <dbReference type="Proteomes" id="UP001589758"/>
    </source>
</evidence>
<sequence>MNKRIVSKRYLKHKNLERLDFLNGFTPNSVKKLREAFEQSKSNNQKSKGGQDE</sequence>
<accession>A0ABV6CBR5</accession>